<dbReference type="InterPro" id="IPR002347">
    <property type="entry name" value="SDR_fam"/>
</dbReference>
<feature type="region of interest" description="Disordered" evidence="4">
    <location>
        <begin position="266"/>
        <end position="303"/>
    </location>
</feature>
<feature type="domain" description="Ketoreductase" evidence="5">
    <location>
        <begin position="6"/>
        <end position="183"/>
    </location>
</feature>
<dbReference type="PANTHER" id="PTHR44196:SF1">
    <property type="entry name" value="DEHYDROGENASE_REDUCTASE SDR FAMILY MEMBER 7B"/>
    <property type="match status" value="1"/>
</dbReference>
<reference evidence="6 7" key="1">
    <citation type="submission" date="2020-04" db="EMBL/GenBank/DDBJ databases">
        <authorList>
            <person name="Liu S."/>
        </authorList>
    </citation>
    <scope>NUCLEOTIDE SEQUENCE [LARGE SCALE GENOMIC DNA]</scope>
    <source>
        <strain evidence="6 7">CGMCC 1.15091</strain>
    </source>
</reference>
<dbReference type="SMART" id="SM00822">
    <property type="entry name" value="PKS_KR"/>
    <property type="match status" value="1"/>
</dbReference>
<evidence type="ECO:0000256" key="2">
    <source>
        <dbReference type="ARBA" id="ARBA00023002"/>
    </source>
</evidence>
<dbReference type="NCBIfam" id="NF005495">
    <property type="entry name" value="PRK07109.1"/>
    <property type="match status" value="1"/>
</dbReference>
<name>A0ABX1JP64_9MICC</name>
<dbReference type="PROSITE" id="PS00061">
    <property type="entry name" value="ADH_SHORT"/>
    <property type="match status" value="1"/>
</dbReference>
<evidence type="ECO:0000256" key="4">
    <source>
        <dbReference type="SAM" id="MobiDB-lite"/>
    </source>
</evidence>
<protein>
    <submittedName>
        <fullName evidence="6">SDR family NAD(P)-dependent oxidoreductase</fullName>
    </submittedName>
</protein>
<evidence type="ECO:0000313" key="7">
    <source>
        <dbReference type="Proteomes" id="UP000523795"/>
    </source>
</evidence>
<organism evidence="6 7">
    <name type="scientific">Arthrobacter deserti</name>
    <dbReference type="NCBI Taxonomy" id="1742687"/>
    <lineage>
        <taxon>Bacteria</taxon>
        <taxon>Bacillati</taxon>
        <taxon>Actinomycetota</taxon>
        <taxon>Actinomycetes</taxon>
        <taxon>Micrococcales</taxon>
        <taxon>Micrococcaceae</taxon>
        <taxon>Arthrobacter</taxon>
    </lineage>
</organism>
<dbReference type="EMBL" id="JAAZSR010000108">
    <property type="protein sequence ID" value="NKX50609.1"/>
    <property type="molecule type" value="Genomic_DNA"/>
</dbReference>
<evidence type="ECO:0000259" key="5">
    <source>
        <dbReference type="SMART" id="SM00822"/>
    </source>
</evidence>
<evidence type="ECO:0000256" key="3">
    <source>
        <dbReference type="RuleBase" id="RU000363"/>
    </source>
</evidence>
<keyword evidence="2" id="KW-0560">Oxidoreductase</keyword>
<evidence type="ECO:0000313" key="6">
    <source>
        <dbReference type="EMBL" id="NKX50609.1"/>
    </source>
</evidence>
<dbReference type="Proteomes" id="UP000523795">
    <property type="component" value="Unassembled WGS sequence"/>
</dbReference>
<comment type="similarity">
    <text evidence="1 3">Belongs to the short-chain dehydrogenases/reductases (SDR) family.</text>
</comment>
<keyword evidence="7" id="KW-1185">Reference proteome</keyword>
<dbReference type="Gene3D" id="3.40.50.720">
    <property type="entry name" value="NAD(P)-binding Rossmann-like Domain"/>
    <property type="match status" value="1"/>
</dbReference>
<dbReference type="SUPFAM" id="SSF51735">
    <property type="entry name" value="NAD(P)-binding Rossmann-fold domains"/>
    <property type="match status" value="1"/>
</dbReference>
<dbReference type="Pfam" id="PF00106">
    <property type="entry name" value="adh_short"/>
    <property type="match status" value="1"/>
</dbReference>
<dbReference type="InterPro" id="IPR057326">
    <property type="entry name" value="KR_dom"/>
</dbReference>
<proteinExistence type="inferred from homology"/>
<dbReference type="PRINTS" id="PR00081">
    <property type="entry name" value="GDHRDH"/>
</dbReference>
<dbReference type="InterPro" id="IPR020904">
    <property type="entry name" value="Sc_DH/Rdtase_CS"/>
</dbReference>
<dbReference type="PRINTS" id="PR00080">
    <property type="entry name" value="SDRFAMILY"/>
</dbReference>
<dbReference type="PANTHER" id="PTHR44196">
    <property type="entry name" value="DEHYDROGENASE/REDUCTASE SDR FAMILY MEMBER 7B"/>
    <property type="match status" value="1"/>
</dbReference>
<sequence>MRVKKAVVVITGASTGTGRATALRFAGKGASVVLAARRGEALEELAAECERRGGRALPVQTDVGNAGDDETLAARAVEHFGRIDVWVNNAAVTFFSPFLDVPLADFRRVIDVNVMGYVHGCRAALRQMQQQGSGVIVNVSSIVGEIPQPYTSAYSMSKAAVRALGVSLRSELKLNKQNRIKVCTVMPATIDTPFFQHGGNYTGRKAVAMPPVYTPDRVARTIVGLARSPKAETIVGPMGRMMVLQHRLAPRTMEGVMAVQVDKTHLSRKEPASAGPGNIHVPAPDGREAAAGGGWHGRRRTAQRRVAAGAALLAAAAGARAVLTRPGSRRH</sequence>
<evidence type="ECO:0000256" key="1">
    <source>
        <dbReference type="ARBA" id="ARBA00006484"/>
    </source>
</evidence>
<comment type="caution">
    <text evidence="6">The sequence shown here is derived from an EMBL/GenBank/DDBJ whole genome shotgun (WGS) entry which is preliminary data.</text>
</comment>
<accession>A0ABX1JP64</accession>
<gene>
    <name evidence="6" type="ORF">HER39_08515</name>
</gene>
<dbReference type="InterPro" id="IPR036291">
    <property type="entry name" value="NAD(P)-bd_dom_sf"/>
</dbReference>